<sequence>MKSIKDFEVGDEVRICMTATRQKYNQIGYPGWVGGMGKLRGKTGEITYISDLSDLNNTACVLRYSWKIEDLRLIKEKKTKKAPRNFKEGDEVRIICNQKTVTSIRDKKWIDSMFPDRIGKITNIYIKENIISVNRQHFRPEDLELLYNDEENTIQKQLSLFKRF</sequence>
<keyword evidence="3" id="KW-0479">Metal-binding</keyword>
<keyword evidence="5" id="KW-0863">Zinc-finger</keyword>
<dbReference type="GO" id="GO:0008270">
    <property type="term" value="F:zinc ion binding"/>
    <property type="evidence" value="ECO:0007669"/>
    <property type="project" value="UniProtKB-KW"/>
</dbReference>
<comment type="pathway">
    <text evidence="1">Protein modification; protein ubiquitination.</text>
</comment>
<organism evidence="9">
    <name type="scientific">viral metagenome</name>
    <dbReference type="NCBI Taxonomy" id="1070528"/>
    <lineage>
        <taxon>unclassified sequences</taxon>
        <taxon>metagenomes</taxon>
        <taxon>organismal metagenomes</taxon>
    </lineage>
</organism>
<keyword evidence="7" id="KW-0862">Zinc</keyword>
<protein>
    <recommendedName>
        <fullName evidence="8">Mind bomb SH3 repeat domain-containing protein</fullName>
    </recommendedName>
</protein>
<dbReference type="GO" id="GO:0016567">
    <property type="term" value="P:protein ubiquitination"/>
    <property type="evidence" value="ECO:0007669"/>
    <property type="project" value="UniProtKB-UniPathway"/>
</dbReference>
<dbReference type="Pfam" id="PF18346">
    <property type="entry name" value="SH3_15"/>
    <property type="match status" value="1"/>
</dbReference>
<evidence type="ECO:0000256" key="7">
    <source>
        <dbReference type="ARBA" id="ARBA00022833"/>
    </source>
</evidence>
<feature type="domain" description="Mind bomb SH3 repeat" evidence="8">
    <location>
        <begin position="7"/>
        <end position="55"/>
    </location>
</feature>
<name>A0A6M3L269_9ZZZZ</name>
<dbReference type="InterPro" id="IPR040847">
    <property type="entry name" value="SH3_15"/>
</dbReference>
<dbReference type="UniPathway" id="UPA00143"/>
<evidence type="ECO:0000256" key="3">
    <source>
        <dbReference type="ARBA" id="ARBA00022723"/>
    </source>
</evidence>
<keyword evidence="2" id="KW-0808">Transferase</keyword>
<evidence type="ECO:0000313" key="9">
    <source>
        <dbReference type="EMBL" id="QJA88677.1"/>
    </source>
</evidence>
<dbReference type="EMBL" id="MT142796">
    <property type="protein sequence ID" value="QJA88677.1"/>
    <property type="molecule type" value="Genomic_DNA"/>
</dbReference>
<dbReference type="GO" id="GO:0016740">
    <property type="term" value="F:transferase activity"/>
    <property type="evidence" value="ECO:0007669"/>
    <property type="project" value="UniProtKB-KW"/>
</dbReference>
<dbReference type="AlphaFoldDB" id="A0A6M3L269"/>
<accession>A0A6M3L269</accession>
<evidence type="ECO:0000256" key="1">
    <source>
        <dbReference type="ARBA" id="ARBA00004906"/>
    </source>
</evidence>
<reference evidence="9" key="1">
    <citation type="submission" date="2020-03" db="EMBL/GenBank/DDBJ databases">
        <title>The deep terrestrial virosphere.</title>
        <authorList>
            <person name="Holmfeldt K."/>
            <person name="Nilsson E."/>
            <person name="Simone D."/>
            <person name="Lopez-Fernandez M."/>
            <person name="Wu X."/>
            <person name="de Brujin I."/>
            <person name="Lundin D."/>
            <person name="Andersson A."/>
            <person name="Bertilsson S."/>
            <person name="Dopson M."/>
        </authorList>
    </citation>
    <scope>NUCLEOTIDE SEQUENCE</scope>
    <source>
        <strain evidence="9">MM415B02713</strain>
    </source>
</reference>
<gene>
    <name evidence="9" type="ORF">MM415B02713_0008</name>
</gene>
<evidence type="ECO:0000259" key="8">
    <source>
        <dbReference type="Pfam" id="PF18346"/>
    </source>
</evidence>
<proteinExistence type="predicted"/>
<evidence type="ECO:0000256" key="6">
    <source>
        <dbReference type="ARBA" id="ARBA00022786"/>
    </source>
</evidence>
<evidence type="ECO:0000256" key="4">
    <source>
        <dbReference type="ARBA" id="ARBA00022737"/>
    </source>
</evidence>
<evidence type="ECO:0000256" key="5">
    <source>
        <dbReference type="ARBA" id="ARBA00022771"/>
    </source>
</evidence>
<keyword evidence="6" id="KW-0833">Ubl conjugation pathway</keyword>
<keyword evidence="4" id="KW-0677">Repeat</keyword>
<evidence type="ECO:0000256" key="2">
    <source>
        <dbReference type="ARBA" id="ARBA00022679"/>
    </source>
</evidence>